<comment type="caution">
    <text evidence="1">The sequence shown here is derived from an EMBL/GenBank/DDBJ whole genome shotgun (WGS) entry which is preliminary data.</text>
</comment>
<gene>
    <name evidence="1" type="ORF">AVEN_38398_1</name>
</gene>
<sequence>MTRTAAELAPPLQTSAPHQSFAPTCYQALLSYRQEEKTWTGLPQVDESKKGDDADLQWNQISNLEPSGSEAEALPLDLRGGKRDTIGICVSV</sequence>
<dbReference type="AlphaFoldDB" id="A0A4Y2HC56"/>
<name>A0A4Y2HC56_ARAVE</name>
<reference evidence="1 2" key="1">
    <citation type="journal article" date="2019" name="Sci. Rep.">
        <title>Orb-weaving spider Araneus ventricosus genome elucidates the spidroin gene catalogue.</title>
        <authorList>
            <person name="Kono N."/>
            <person name="Nakamura H."/>
            <person name="Ohtoshi R."/>
            <person name="Moran D.A.P."/>
            <person name="Shinohara A."/>
            <person name="Yoshida Y."/>
            <person name="Fujiwara M."/>
            <person name="Mori M."/>
            <person name="Tomita M."/>
            <person name="Arakawa K."/>
        </authorList>
    </citation>
    <scope>NUCLEOTIDE SEQUENCE [LARGE SCALE GENOMIC DNA]</scope>
</reference>
<keyword evidence="2" id="KW-1185">Reference proteome</keyword>
<dbReference type="EMBL" id="BGPR01001839">
    <property type="protein sequence ID" value="GBM62867.1"/>
    <property type="molecule type" value="Genomic_DNA"/>
</dbReference>
<accession>A0A4Y2HC56</accession>
<proteinExistence type="predicted"/>
<evidence type="ECO:0000313" key="2">
    <source>
        <dbReference type="Proteomes" id="UP000499080"/>
    </source>
</evidence>
<organism evidence="1 2">
    <name type="scientific">Araneus ventricosus</name>
    <name type="common">Orbweaver spider</name>
    <name type="synonym">Epeira ventricosa</name>
    <dbReference type="NCBI Taxonomy" id="182803"/>
    <lineage>
        <taxon>Eukaryota</taxon>
        <taxon>Metazoa</taxon>
        <taxon>Ecdysozoa</taxon>
        <taxon>Arthropoda</taxon>
        <taxon>Chelicerata</taxon>
        <taxon>Arachnida</taxon>
        <taxon>Araneae</taxon>
        <taxon>Araneomorphae</taxon>
        <taxon>Entelegynae</taxon>
        <taxon>Araneoidea</taxon>
        <taxon>Araneidae</taxon>
        <taxon>Araneus</taxon>
    </lineage>
</organism>
<protein>
    <submittedName>
        <fullName evidence="1">Uncharacterized protein</fullName>
    </submittedName>
</protein>
<evidence type="ECO:0000313" key="1">
    <source>
        <dbReference type="EMBL" id="GBM62867.1"/>
    </source>
</evidence>
<dbReference type="Proteomes" id="UP000499080">
    <property type="component" value="Unassembled WGS sequence"/>
</dbReference>